<evidence type="ECO:0000313" key="1">
    <source>
        <dbReference type="EMBL" id="MBI6883209.1"/>
    </source>
</evidence>
<reference evidence="1" key="1">
    <citation type="submission" date="2020-12" db="EMBL/GenBank/DDBJ databases">
        <title>Enhanced detection system for hospital associated transmission using whole genome sequencing surveillance.</title>
        <authorList>
            <person name="Harrison L.H."/>
            <person name="Van Tyne D."/>
            <person name="Marsh J.W."/>
            <person name="Griffith M.P."/>
            <person name="Snyder D.J."/>
            <person name="Cooper V.S."/>
            <person name="Mustapha M."/>
        </authorList>
    </citation>
    <scope>NUCLEOTIDE SEQUENCE</scope>
    <source>
        <strain evidence="1">PSB00042</strain>
    </source>
</reference>
<dbReference type="EMBL" id="JAEHTE010000002">
    <property type="protein sequence ID" value="MBI6883209.1"/>
    <property type="molecule type" value="Genomic_DNA"/>
</dbReference>
<comment type="caution">
    <text evidence="1">The sequence shown here is derived from an EMBL/GenBank/DDBJ whole genome shotgun (WGS) entry which is preliminary data.</text>
</comment>
<dbReference type="AlphaFoldDB" id="A0A8I1JJ38"/>
<organism evidence="1 2">
    <name type="scientific">Pseudomonas putida</name>
    <name type="common">Arthrobacter siderocapsulatus</name>
    <dbReference type="NCBI Taxonomy" id="303"/>
    <lineage>
        <taxon>Bacteria</taxon>
        <taxon>Pseudomonadati</taxon>
        <taxon>Pseudomonadota</taxon>
        <taxon>Gammaproteobacteria</taxon>
        <taxon>Pseudomonadales</taxon>
        <taxon>Pseudomonadaceae</taxon>
        <taxon>Pseudomonas</taxon>
    </lineage>
</organism>
<sequence length="137" mass="15573">MKAEQYEAIKPLLAAQRRDSTTPVCKESISASELDSPGQDRTLLWGYTCDRNSFHVYLKDQMIHKVVYGHPNKLKEYVTAPSMTCESMAPEKSAYPSACDAQFVRLMLQKGQHVTYTTFIERDEAPFYGALREELTA</sequence>
<dbReference type="Proteomes" id="UP000637061">
    <property type="component" value="Unassembled WGS sequence"/>
</dbReference>
<name>A0A8I1JJ38_PSEPU</name>
<protein>
    <submittedName>
        <fullName evidence="1">Uncharacterized protein</fullName>
    </submittedName>
</protein>
<dbReference type="RefSeq" id="WP_198746823.1">
    <property type="nucleotide sequence ID" value="NZ_JAEHTE010000002.1"/>
</dbReference>
<proteinExistence type="predicted"/>
<evidence type="ECO:0000313" key="2">
    <source>
        <dbReference type="Proteomes" id="UP000637061"/>
    </source>
</evidence>
<accession>A0A8I1JJ38</accession>
<gene>
    <name evidence="1" type="ORF">JEU22_04725</name>
</gene>